<dbReference type="SUPFAM" id="SSF47413">
    <property type="entry name" value="lambda repressor-like DNA-binding domains"/>
    <property type="match status" value="1"/>
</dbReference>
<dbReference type="Pfam" id="PF00356">
    <property type="entry name" value="LacI"/>
    <property type="match status" value="1"/>
</dbReference>
<dbReference type="AlphaFoldDB" id="A0A0B4X912"/>
<keyword evidence="4" id="KW-0804">Transcription</keyword>
<geneLocation type="plasmid" evidence="6 7">
    <name>pRgalR602c</name>
</geneLocation>
<dbReference type="CDD" id="cd06288">
    <property type="entry name" value="PBP1_sucrose_transcription_regulator"/>
    <property type="match status" value="1"/>
</dbReference>
<sequence>MSKSKRQVSLGRPTMMDVAAAAGVSQATVSLVLSGTKGARLAESTRGRVLEAAQALGYRFVRRGTKTAPGGQSTIVFVADETSTDPWMSLAFEGARDKALEYGINVLMAVSHGDADVEANIIAGLGKLPILGLIYGTILTRLVQIPAALADRRIVLVNCYDEHREHHSVLPGDLLGGRTATEHLLLSGRRRIGFINGQQGVDAARDRLKGYKQALASNDIVFDPALVRPGNWEPSAGYEMTLELMALENPPDAIFCANDMMAVGCFDALKQLGAKIPDDVAVIGFDDRDIAQYTHPPLSTLVLPLYEMGRTATELLIDAAGGLHTTPSRIKVECELIARESTASRRVDNVEATVAAQ</sequence>
<dbReference type="InterPro" id="IPR010982">
    <property type="entry name" value="Lambda_DNA-bd_dom_sf"/>
</dbReference>
<keyword evidence="1" id="KW-0678">Repressor</keyword>
<dbReference type="KEGG" id="rga:RGR602_PC00419"/>
<dbReference type="SMART" id="SM00354">
    <property type="entry name" value="HTH_LACI"/>
    <property type="match status" value="1"/>
</dbReference>
<keyword evidence="7" id="KW-1185">Reference proteome</keyword>
<evidence type="ECO:0000256" key="2">
    <source>
        <dbReference type="ARBA" id="ARBA00023015"/>
    </source>
</evidence>
<evidence type="ECO:0000256" key="3">
    <source>
        <dbReference type="ARBA" id="ARBA00023125"/>
    </source>
</evidence>
<evidence type="ECO:0000256" key="4">
    <source>
        <dbReference type="ARBA" id="ARBA00023163"/>
    </source>
</evidence>
<dbReference type="EMBL" id="CP006880">
    <property type="protein sequence ID" value="AJD44459.1"/>
    <property type="molecule type" value="Genomic_DNA"/>
</dbReference>
<dbReference type="GO" id="GO:0003700">
    <property type="term" value="F:DNA-binding transcription factor activity"/>
    <property type="evidence" value="ECO:0007669"/>
    <property type="project" value="TreeGrafter"/>
</dbReference>
<dbReference type="Proteomes" id="UP000031368">
    <property type="component" value="Plasmid pRgalR602c"/>
</dbReference>
<feature type="domain" description="HTH lacI-type" evidence="5">
    <location>
        <begin position="13"/>
        <end position="67"/>
    </location>
</feature>
<dbReference type="PROSITE" id="PS50932">
    <property type="entry name" value="HTH_LACI_2"/>
    <property type="match status" value="1"/>
</dbReference>
<evidence type="ECO:0000256" key="1">
    <source>
        <dbReference type="ARBA" id="ARBA00022491"/>
    </source>
</evidence>
<organism evidence="6 7">
    <name type="scientific">Rhizobium gallicum bv. gallicum R602sp</name>
    <dbReference type="NCBI Taxonomy" id="1041138"/>
    <lineage>
        <taxon>Bacteria</taxon>
        <taxon>Pseudomonadati</taxon>
        <taxon>Pseudomonadota</taxon>
        <taxon>Alphaproteobacteria</taxon>
        <taxon>Hyphomicrobiales</taxon>
        <taxon>Rhizobiaceae</taxon>
        <taxon>Rhizobium/Agrobacterium group</taxon>
        <taxon>Rhizobium</taxon>
    </lineage>
</organism>
<accession>A0A0B4X912</accession>
<dbReference type="InterPro" id="IPR046335">
    <property type="entry name" value="LacI/GalR-like_sensor"/>
</dbReference>
<dbReference type="HOGENOM" id="CLU_037628_6_4_5"/>
<dbReference type="Gene3D" id="3.40.50.2300">
    <property type="match status" value="2"/>
</dbReference>
<dbReference type="PANTHER" id="PTHR30146:SF148">
    <property type="entry name" value="HTH-TYPE TRANSCRIPTIONAL REPRESSOR PURR-RELATED"/>
    <property type="match status" value="1"/>
</dbReference>
<evidence type="ECO:0000313" key="7">
    <source>
        <dbReference type="Proteomes" id="UP000031368"/>
    </source>
</evidence>
<evidence type="ECO:0000313" key="6">
    <source>
        <dbReference type="EMBL" id="AJD44459.1"/>
    </source>
</evidence>
<dbReference type="SUPFAM" id="SSF53822">
    <property type="entry name" value="Periplasmic binding protein-like I"/>
    <property type="match status" value="1"/>
</dbReference>
<proteinExistence type="predicted"/>
<evidence type="ECO:0000259" key="5">
    <source>
        <dbReference type="PROSITE" id="PS50932"/>
    </source>
</evidence>
<keyword evidence="6" id="KW-0614">Plasmid</keyword>
<dbReference type="InterPro" id="IPR000843">
    <property type="entry name" value="HTH_LacI"/>
</dbReference>
<reference evidence="6 7" key="1">
    <citation type="submission" date="2013-11" db="EMBL/GenBank/DDBJ databases">
        <title>Complete genome sequence of Rhizobium gallicum bv. gallicum R602.</title>
        <authorList>
            <person name="Bustos P."/>
            <person name="Santamaria R.I."/>
            <person name="Lozano L."/>
            <person name="Acosta J.L."/>
            <person name="Ormeno-Orrillo E."/>
            <person name="Rogel M.A."/>
            <person name="Romero D."/>
            <person name="Cevallos M.A."/>
            <person name="Martinez-Romero E."/>
            <person name="Gonzalez V."/>
        </authorList>
    </citation>
    <scope>NUCLEOTIDE SEQUENCE [LARGE SCALE GENOMIC DNA]</scope>
    <source>
        <strain evidence="6 7">R602</strain>
        <plasmid evidence="6 7">pRgalR602c</plasmid>
    </source>
</reference>
<dbReference type="PROSITE" id="PS00356">
    <property type="entry name" value="HTH_LACI_1"/>
    <property type="match status" value="1"/>
</dbReference>
<keyword evidence="2" id="KW-0805">Transcription regulation</keyword>
<keyword evidence="3" id="KW-0238">DNA-binding</keyword>
<dbReference type="CDD" id="cd01392">
    <property type="entry name" value="HTH_LacI"/>
    <property type="match status" value="1"/>
</dbReference>
<dbReference type="Pfam" id="PF13377">
    <property type="entry name" value="Peripla_BP_3"/>
    <property type="match status" value="1"/>
</dbReference>
<dbReference type="InterPro" id="IPR028082">
    <property type="entry name" value="Peripla_BP_I"/>
</dbReference>
<gene>
    <name evidence="6" type="ORF">RGR602_PC00419</name>
</gene>
<protein>
    <submittedName>
        <fullName evidence="6">LacI family transcriptional regulator protein</fullName>
    </submittedName>
</protein>
<dbReference type="PANTHER" id="PTHR30146">
    <property type="entry name" value="LACI-RELATED TRANSCRIPTIONAL REPRESSOR"/>
    <property type="match status" value="1"/>
</dbReference>
<dbReference type="Gene3D" id="1.10.260.40">
    <property type="entry name" value="lambda repressor-like DNA-binding domains"/>
    <property type="match status" value="1"/>
</dbReference>
<name>A0A0B4X912_9HYPH</name>
<dbReference type="GO" id="GO:0000976">
    <property type="term" value="F:transcription cis-regulatory region binding"/>
    <property type="evidence" value="ECO:0007669"/>
    <property type="project" value="TreeGrafter"/>
</dbReference>